<comment type="caution">
    <text evidence="1">The sequence shown here is derived from an EMBL/GenBank/DDBJ whole genome shotgun (WGS) entry which is preliminary data.</text>
</comment>
<reference evidence="1 2" key="1">
    <citation type="submission" date="2019-06" db="EMBL/GenBank/DDBJ databases">
        <title>Discovery of a novel chromosome fission-fusion reversal in muntjac.</title>
        <authorList>
            <person name="Mudd A.B."/>
            <person name="Bredeson J.V."/>
            <person name="Baum R."/>
            <person name="Hockemeyer D."/>
            <person name="Rokhsar D.S."/>
        </authorList>
    </citation>
    <scope>NUCLEOTIDE SEQUENCE [LARGE SCALE GENOMIC DNA]</scope>
    <source>
        <strain evidence="1">UTSW_UCB_Mm</strain>
        <tissue evidence="1">Fibroblast cell line</tissue>
    </source>
</reference>
<accession>A0A5N3WLV4</accession>
<proteinExistence type="predicted"/>
<evidence type="ECO:0000313" key="2">
    <source>
        <dbReference type="Proteomes" id="UP000326458"/>
    </source>
</evidence>
<protein>
    <submittedName>
        <fullName evidence="1">Uncharacterized protein</fullName>
    </submittedName>
</protein>
<keyword evidence="2" id="KW-1185">Reference proteome</keyword>
<gene>
    <name evidence="1" type="ORF">FD754_006600</name>
</gene>
<dbReference type="EMBL" id="VCEA01000001">
    <property type="protein sequence ID" value="KAB0362444.1"/>
    <property type="molecule type" value="Genomic_DNA"/>
</dbReference>
<name>A0A5N3WLV4_MUNMU</name>
<organism evidence="1 2">
    <name type="scientific">Muntiacus muntjak</name>
    <name type="common">Barking deer</name>
    <name type="synonym">Indian muntjac</name>
    <dbReference type="NCBI Taxonomy" id="9888"/>
    <lineage>
        <taxon>Eukaryota</taxon>
        <taxon>Metazoa</taxon>
        <taxon>Chordata</taxon>
        <taxon>Craniata</taxon>
        <taxon>Vertebrata</taxon>
        <taxon>Euteleostomi</taxon>
        <taxon>Mammalia</taxon>
        <taxon>Eutheria</taxon>
        <taxon>Laurasiatheria</taxon>
        <taxon>Artiodactyla</taxon>
        <taxon>Ruminantia</taxon>
        <taxon>Pecora</taxon>
        <taxon>Cervidae</taxon>
        <taxon>Muntiacinae</taxon>
        <taxon>Muntiacus</taxon>
    </lineage>
</organism>
<dbReference type="Proteomes" id="UP000326458">
    <property type="component" value="Unassembled WGS sequence"/>
</dbReference>
<sequence>MMQHASPAPALTMMATQNVPPPAYQDSPQWVSHPCSCSSSLCSFPGSPCPDLGFSRPSAHVSSFP</sequence>
<evidence type="ECO:0000313" key="1">
    <source>
        <dbReference type="EMBL" id="KAB0362444.1"/>
    </source>
</evidence>
<dbReference type="AlphaFoldDB" id="A0A5N3WLV4"/>